<dbReference type="HOGENOM" id="CLU_196617_0_0_9"/>
<name>H5Y4K1_9FIRM</name>
<accession>H5Y4K1</accession>
<sequence>MEDSQIEGKINDYRVNFRNGGQIISVEVTCCGGHIGEIPFRDGEHKKCPVCGTLHILKLQHNHFHIRQSKPKIIETEAL</sequence>
<evidence type="ECO:0000313" key="2">
    <source>
        <dbReference type="Proteomes" id="UP000005104"/>
    </source>
</evidence>
<dbReference type="EMBL" id="CM001441">
    <property type="protein sequence ID" value="EHQ89599.1"/>
    <property type="molecule type" value="Genomic_DNA"/>
</dbReference>
<keyword evidence="2" id="KW-1185">Reference proteome</keyword>
<dbReference type="OrthoDB" id="1798745at2"/>
<reference evidence="1 2" key="1">
    <citation type="submission" date="2011-11" db="EMBL/GenBank/DDBJ databases">
        <title>The Noncontiguous Finished genome of Desulfosporosinus youngiae DSM 17734.</title>
        <authorList>
            <consortium name="US DOE Joint Genome Institute (JGI-PGF)"/>
            <person name="Lucas S."/>
            <person name="Han J."/>
            <person name="Lapidus A."/>
            <person name="Cheng J.-F."/>
            <person name="Goodwin L."/>
            <person name="Pitluck S."/>
            <person name="Peters L."/>
            <person name="Ovchinnikova G."/>
            <person name="Lu M."/>
            <person name="Land M.L."/>
            <person name="Hauser L."/>
            <person name="Pester M."/>
            <person name="Spring S."/>
            <person name="Ollivier B."/>
            <person name="Rattei T."/>
            <person name="Klenk H.-P."/>
            <person name="Wagner M."/>
            <person name="Loy A."/>
            <person name="Woyke T.J."/>
        </authorList>
    </citation>
    <scope>NUCLEOTIDE SEQUENCE [LARGE SCALE GENOMIC DNA]</scope>
    <source>
        <strain evidence="1 2">DSM 17734</strain>
    </source>
</reference>
<evidence type="ECO:0000313" key="1">
    <source>
        <dbReference type="EMBL" id="EHQ89599.1"/>
    </source>
</evidence>
<gene>
    <name evidence="1" type="ORF">DesyoDRAFT_2532</name>
</gene>
<protein>
    <submittedName>
        <fullName evidence="1">Uncharacterized protein</fullName>
    </submittedName>
</protein>
<dbReference type="AlphaFoldDB" id="H5Y4K1"/>
<dbReference type="RefSeq" id="WP_007783367.1">
    <property type="nucleotide sequence ID" value="NZ_CM001441.1"/>
</dbReference>
<dbReference type="Proteomes" id="UP000005104">
    <property type="component" value="Chromosome"/>
</dbReference>
<organism evidence="1 2">
    <name type="scientific">Desulfosporosinus youngiae DSM 17734</name>
    <dbReference type="NCBI Taxonomy" id="768710"/>
    <lineage>
        <taxon>Bacteria</taxon>
        <taxon>Bacillati</taxon>
        <taxon>Bacillota</taxon>
        <taxon>Clostridia</taxon>
        <taxon>Eubacteriales</taxon>
        <taxon>Desulfitobacteriaceae</taxon>
        <taxon>Desulfosporosinus</taxon>
    </lineage>
</organism>
<dbReference type="eggNOG" id="ENOG50333RA">
    <property type="taxonomic scope" value="Bacteria"/>
</dbReference>
<proteinExistence type="predicted"/>